<evidence type="ECO:0000313" key="1">
    <source>
        <dbReference type="EMBL" id="QJA56102.1"/>
    </source>
</evidence>
<dbReference type="AlphaFoldDB" id="A0A6M3JUM6"/>
<reference evidence="2" key="1">
    <citation type="submission" date="2020-03" db="EMBL/GenBank/DDBJ databases">
        <title>The deep terrestrial virosphere.</title>
        <authorList>
            <person name="Holmfeldt K."/>
            <person name="Nilsson E."/>
            <person name="Simone D."/>
            <person name="Lopez-Fernandez M."/>
            <person name="Wu X."/>
            <person name="de Brujin I."/>
            <person name="Lundin D."/>
            <person name="Andersson A."/>
            <person name="Bertilsson S."/>
            <person name="Dopson M."/>
        </authorList>
    </citation>
    <scope>NUCLEOTIDE SEQUENCE</scope>
    <source>
        <strain evidence="2">MM415A02497</strain>
        <strain evidence="1">MM415B01929</strain>
    </source>
</reference>
<organism evidence="2">
    <name type="scientific">viral metagenome</name>
    <dbReference type="NCBI Taxonomy" id="1070528"/>
    <lineage>
        <taxon>unclassified sequences</taxon>
        <taxon>metagenomes</taxon>
        <taxon>organismal metagenomes</taxon>
    </lineage>
</organism>
<evidence type="ECO:0000313" key="2">
    <source>
        <dbReference type="EMBL" id="QJA73078.1"/>
    </source>
</evidence>
<dbReference type="EMBL" id="MT141199">
    <property type="protein sequence ID" value="QJA56102.1"/>
    <property type="molecule type" value="Genomic_DNA"/>
</dbReference>
<accession>A0A6M3JUM6</accession>
<gene>
    <name evidence="2" type="ORF">MM415A02497_0009</name>
    <name evidence="1" type="ORF">MM415B01929_0025</name>
</gene>
<proteinExistence type="predicted"/>
<name>A0A6M3JUM6_9ZZZZ</name>
<sequence>MFELDNEPIHGWFNLTYASYLVLPRSILQSAPVELQRRFVGCLEELESIFGDVPTEGCYDVRLRDDNGRFMCDHFKDYERGRRRLCPSNLRR</sequence>
<dbReference type="EMBL" id="MT142000">
    <property type="protein sequence ID" value="QJA73078.1"/>
    <property type="molecule type" value="Genomic_DNA"/>
</dbReference>
<protein>
    <submittedName>
        <fullName evidence="2">Uncharacterized protein</fullName>
    </submittedName>
</protein>